<gene>
    <name evidence="5" type="ORF">PLOB_00026375</name>
</gene>
<comment type="caution">
    <text evidence="5">The sequence shown here is derived from an EMBL/GenBank/DDBJ whole genome shotgun (WGS) entry which is preliminary data.</text>
</comment>
<evidence type="ECO:0000313" key="5">
    <source>
        <dbReference type="EMBL" id="CAH3182070.1"/>
    </source>
</evidence>
<name>A0ABN8RRG1_9CNID</name>
<dbReference type="SUPFAM" id="SSF57903">
    <property type="entry name" value="FYVE/PHD zinc finger"/>
    <property type="match status" value="1"/>
</dbReference>
<reference evidence="5 6" key="1">
    <citation type="submission" date="2022-05" db="EMBL/GenBank/DDBJ databases">
        <authorList>
            <consortium name="Genoscope - CEA"/>
            <person name="William W."/>
        </authorList>
    </citation>
    <scope>NUCLEOTIDE SEQUENCE [LARGE SCALE GENOMIC DNA]</scope>
</reference>
<dbReference type="SMART" id="SM00249">
    <property type="entry name" value="PHD"/>
    <property type="match status" value="1"/>
</dbReference>
<dbReference type="Proteomes" id="UP001159405">
    <property type="component" value="Unassembled WGS sequence"/>
</dbReference>
<dbReference type="InterPro" id="IPR001965">
    <property type="entry name" value="Znf_PHD"/>
</dbReference>
<accession>A0ABN8RRG1</accession>
<dbReference type="Gene3D" id="3.30.40.10">
    <property type="entry name" value="Zinc/RING finger domain, C3HC4 (zinc finger)"/>
    <property type="match status" value="1"/>
</dbReference>
<organism evidence="5 6">
    <name type="scientific">Porites lobata</name>
    <dbReference type="NCBI Taxonomy" id="104759"/>
    <lineage>
        <taxon>Eukaryota</taxon>
        <taxon>Metazoa</taxon>
        <taxon>Cnidaria</taxon>
        <taxon>Anthozoa</taxon>
        <taxon>Hexacorallia</taxon>
        <taxon>Scleractinia</taxon>
        <taxon>Fungiina</taxon>
        <taxon>Poritidae</taxon>
        <taxon>Porites</taxon>
    </lineage>
</organism>
<dbReference type="InterPro" id="IPR011011">
    <property type="entry name" value="Znf_FYVE_PHD"/>
</dbReference>
<keyword evidence="6" id="KW-1185">Reference proteome</keyword>
<evidence type="ECO:0000259" key="4">
    <source>
        <dbReference type="SMART" id="SM00249"/>
    </source>
</evidence>
<evidence type="ECO:0000313" key="6">
    <source>
        <dbReference type="Proteomes" id="UP001159405"/>
    </source>
</evidence>
<protein>
    <recommendedName>
        <fullName evidence="4">Zinc finger PHD-type domain-containing protein</fullName>
    </recommendedName>
</protein>
<keyword evidence="1" id="KW-0479">Metal-binding</keyword>
<dbReference type="InterPro" id="IPR013083">
    <property type="entry name" value="Znf_RING/FYVE/PHD"/>
</dbReference>
<feature type="domain" description="Zinc finger PHD-type" evidence="4">
    <location>
        <begin position="410"/>
        <end position="472"/>
    </location>
</feature>
<feature type="non-terminal residue" evidence="5">
    <location>
        <position position="628"/>
    </location>
</feature>
<evidence type="ECO:0000256" key="2">
    <source>
        <dbReference type="ARBA" id="ARBA00022771"/>
    </source>
</evidence>
<sequence>FSVVVQLEEGIFGKAASFYDRIGYKGPYVLAVDATAILPGLRVKGNKVIGVSSEEDVFVHTAQDIIEVIHSETTEKARLANAFVLTPLQKHVPSYVLAISPVVKGQDFVTVTNWFTAAITYGRRHNLPVIGIGADGDSKFRKYFMEEFLTRTGMDRTISIPHRGFHFQSVIKDIDGVAVPTLMFPDWKHLIKKWRNQILNVRRILVLGNGFVMIEELMQLYETKKLESGLWKSDIFVKDRQNVDAALRILQPQVRKCLKETDNQRTEALRMYLKVGNNMLRAFTEETLSVKERSKLAWSAVCFVRLWKAWIEKSTHPVQSSFISLQTYNDMIIAGMETNLVDITFEPEENECMTVDELLDLDNDILCSVAEANEQCYSHSLTDLAASSAQAAYIAKGTDETIEDDDDPSHCNFFPAGTCKYVDATFKPPSTTHWIGCDFPECGRWFHESCLGLKFSSDMERQRYAFVCKSHDNISGLDMFSDRVTASVSDKSMQVEDEELIEGSAAIKTARRSAYIAGTSSTEQLSPPNYVEYEGKFYHIANFLSLQQGKVYNPSTSRMARWMAVARNDFYEKVEAIVSPKKTTNGLYLNDISAFFVPGIGVKCGQVLRLLRKTSAKSAIPVFEWKKD</sequence>
<evidence type="ECO:0000256" key="3">
    <source>
        <dbReference type="ARBA" id="ARBA00022833"/>
    </source>
</evidence>
<dbReference type="EMBL" id="CALNXK010000313">
    <property type="protein sequence ID" value="CAH3182070.1"/>
    <property type="molecule type" value="Genomic_DNA"/>
</dbReference>
<proteinExistence type="predicted"/>
<keyword evidence="2" id="KW-0863">Zinc-finger</keyword>
<evidence type="ECO:0000256" key="1">
    <source>
        <dbReference type="ARBA" id="ARBA00022723"/>
    </source>
</evidence>
<feature type="non-terminal residue" evidence="5">
    <location>
        <position position="1"/>
    </location>
</feature>
<keyword evidence="3" id="KW-0862">Zinc</keyword>